<dbReference type="InterPro" id="IPR024185">
    <property type="entry name" value="FTHF_cligase-like_sf"/>
</dbReference>
<feature type="binding site" evidence="4">
    <location>
        <position position="61"/>
    </location>
    <ligand>
        <name>substrate</name>
    </ligand>
</feature>
<dbReference type="GO" id="GO:0046872">
    <property type="term" value="F:metal ion binding"/>
    <property type="evidence" value="ECO:0007669"/>
    <property type="project" value="UniProtKB-KW"/>
</dbReference>
<dbReference type="SUPFAM" id="SSF100950">
    <property type="entry name" value="NagB/RpiA/CoA transferase-like"/>
    <property type="match status" value="1"/>
</dbReference>
<evidence type="ECO:0000256" key="2">
    <source>
        <dbReference type="ARBA" id="ARBA00022741"/>
    </source>
</evidence>
<dbReference type="PANTHER" id="PTHR23407:SF1">
    <property type="entry name" value="5-FORMYLTETRAHYDROFOLATE CYCLO-LIGASE"/>
    <property type="match status" value="1"/>
</dbReference>
<evidence type="ECO:0000313" key="7">
    <source>
        <dbReference type="Proteomes" id="UP000078383"/>
    </source>
</evidence>
<name>A0A175A406_9FIRM</name>
<evidence type="ECO:0000256" key="3">
    <source>
        <dbReference type="ARBA" id="ARBA00022840"/>
    </source>
</evidence>
<gene>
    <name evidence="6" type="primary">yqgN</name>
    <name evidence="6" type="ORF">ERS852502_02770</name>
</gene>
<evidence type="ECO:0000256" key="5">
    <source>
        <dbReference type="RuleBase" id="RU361279"/>
    </source>
</evidence>
<dbReference type="InterPro" id="IPR037171">
    <property type="entry name" value="NagB/RpiA_transferase-like"/>
</dbReference>
<evidence type="ECO:0000256" key="4">
    <source>
        <dbReference type="PIRSR" id="PIRSR006806-1"/>
    </source>
</evidence>
<dbReference type="AlphaFoldDB" id="A0A175A406"/>
<dbReference type="NCBIfam" id="TIGR02727">
    <property type="entry name" value="MTHFS_bact"/>
    <property type="match status" value="1"/>
</dbReference>
<dbReference type="PANTHER" id="PTHR23407">
    <property type="entry name" value="ATPASE INHIBITOR/5-FORMYLTETRAHYDROFOLATE CYCLO-LIGASE"/>
    <property type="match status" value="1"/>
</dbReference>
<evidence type="ECO:0000256" key="1">
    <source>
        <dbReference type="ARBA" id="ARBA00010638"/>
    </source>
</evidence>
<dbReference type="RefSeq" id="WP_242864012.1">
    <property type="nucleotide sequence ID" value="NZ_CZBX01000019.1"/>
</dbReference>
<evidence type="ECO:0000313" key="6">
    <source>
        <dbReference type="EMBL" id="CUQ93032.1"/>
    </source>
</evidence>
<keyword evidence="2 4" id="KW-0547">Nucleotide-binding</keyword>
<feature type="binding site" evidence="4">
    <location>
        <position position="66"/>
    </location>
    <ligand>
        <name>substrate</name>
    </ligand>
</feature>
<organism evidence="6 7">
    <name type="scientific">[Ruminococcus] torques</name>
    <dbReference type="NCBI Taxonomy" id="33039"/>
    <lineage>
        <taxon>Bacteria</taxon>
        <taxon>Bacillati</taxon>
        <taxon>Bacillota</taxon>
        <taxon>Clostridia</taxon>
        <taxon>Lachnospirales</taxon>
        <taxon>Lachnospiraceae</taxon>
        <taxon>Mediterraneibacter</taxon>
    </lineage>
</organism>
<keyword evidence="5" id="KW-0479">Metal-binding</keyword>
<dbReference type="GO" id="GO:0009396">
    <property type="term" value="P:folic acid-containing compound biosynthetic process"/>
    <property type="evidence" value="ECO:0007669"/>
    <property type="project" value="TreeGrafter"/>
</dbReference>
<dbReference type="EMBL" id="CZBX01000019">
    <property type="protein sequence ID" value="CUQ93032.1"/>
    <property type="molecule type" value="Genomic_DNA"/>
</dbReference>
<dbReference type="Proteomes" id="UP000078383">
    <property type="component" value="Unassembled WGS sequence"/>
</dbReference>
<feature type="binding site" evidence="4">
    <location>
        <begin position="15"/>
        <end position="19"/>
    </location>
    <ligand>
        <name>ATP</name>
        <dbReference type="ChEBI" id="CHEBI:30616"/>
    </ligand>
</feature>
<proteinExistence type="inferred from homology"/>
<reference evidence="6 7" key="1">
    <citation type="submission" date="2015-09" db="EMBL/GenBank/DDBJ databases">
        <authorList>
            <consortium name="Pathogen Informatics"/>
        </authorList>
    </citation>
    <scope>NUCLEOTIDE SEQUENCE [LARGE SCALE GENOMIC DNA]</scope>
    <source>
        <strain evidence="6 7">2789STDY5834889</strain>
    </source>
</reference>
<dbReference type="GO" id="GO:0035999">
    <property type="term" value="P:tetrahydrofolate interconversion"/>
    <property type="evidence" value="ECO:0007669"/>
    <property type="project" value="TreeGrafter"/>
</dbReference>
<dbReference type="GO" id="GO:0030272">
    <property type="term" value="F:5-formyltetrahydrofolate cyclo-ligase activity"/>
    <property type="evidence" value="ECO:0007669"/>
    <property type="project" value="UniProtKB-EC"/>
</dbReference>
<comment type="cofactor">
    <cofactor evidence="5">
        <name>Mg(2+)</name>
        <dbReference type="ChEBI" id="CHEBI:18420"/>
    </cofactor>
</comment>
<dbReference type="Gene3D" id="3.40.50.10420">
    <property type="entry name" value="NagB/RpiA/CoA transferase-like"/>
    <property type="match status" value="1"/>
</dbReference>
<feature type="binding site" evidence="4">
    <location>
        <begin position="144"/>
        <end position="152"/>
    </location>
    <ligand>
        <name>ATP</name>
        <dbReference type="ChEBI" id="CHEBI:30616"/>
    </ligand>
</feature>
<dbReference type="Pfam" id="PF01812">
    <property type="entry name" value="5-FTHF_cyc-lig"/>
    <property type="match status" value="1"/>
</dbReference>
<keyword evidence="3 4" id="KW-0067">ATP-binding</keyword>
<dbReference type="GO" id="GO:0005524">
    <property type="term" value="F:ATP binding"/>
    <property type="evidence" value="ECO:0007669"/>
    <property type="project" value="UniProtKB-KW"/>
</dbReference>
<dbReference type="EC" id="6.3.3.2" evidence="5"/>
<keyword evidence="5" id="KW-0460">Magnesium</keyword>
<sequence length="197" mass="22954">MEELERKTEEKMIQKKELRRKIKEKLSFTTEKYRKEADRKITESVLELNEYKSADCVFCYVSTEKEIDTFSILQDILQSGKHLGVPKCTGKGIMNVYEIHSLQELYPGAYGILEPKEDPERLIQPEAIDFAFIPCISCDRSGRRLGHGGGYYDRYLEKTHCVRAALCREELLVDEIPVEEHDLRMDFVISEKGCYKM</sequence>
<accession>A0A175A406</accession>
<protein>
    <recommendedName>
        <fullName evidence="5">5-formyltetrahydrofolate cyclo-ligase</fullName>
        <ecNumber evidence="5">6.3.3.2</ecNumber>
    </recommendedName>
</protein>
<comment type="similarity">
    <text evidence="1 5">Belongs to the 5-formyltetrahydrofolate cyclo-ligase family.</text>
</comment>
<dbReference type="PIRSF" id="PIRSF006806">
    <property type="entry name" value="FTHF_cligase"/>
    <property type="match status" value="1"/>
</dbReference>
<keyword evidence="6" id="KW-0436">Ligase</keyword>
<dbReference type="InterPro" id="IPR002698">
    <property type="entry name" value="FTHF_cligase"/>
</dbReference>
<comment type="catalytic activity">
    <reaction evidence="5">
        <text>(6S)-5-formyl-5,6,7,8-tetrahydrofolate + ATP = (6R)-5,10-methenyltetrahydrofolate + ADP + phosphate</text>
        <dbReference type="Rhea" id="RHEA:10488"/>
        <dbReference type="ChEBI" id="CHEBI:30616"/>
        <dbReference type="ChEBI" id="CHEBI:43474"/>
        <dbReference type="ChEBI" id="CHEBI:57455"/>
        <dbReference type="ChEBI" id="CHEBI:57457"/>
        <dbReference type="ChEBI" id="CHEBI:456216"/>
        <dbReference type="EC" id="6.3.3.2"/>
    </reaction>
</comment>